<dbReference type="AlphaFoldDB" id="A0AAE0MD95"/>
<reference evidence="13" key="2">
    <citation type="submission" date="2023-06" db="EMBL/GenBank/DDBJ databases">
        <authorList>
            <consortium name="Lawrence Berkeley National Laboratory"/>
            <person name="Haridas S."/>
            <person name="Hensen N."/>
            <person name="Bonometti L."/>
            <person name="Westerberg I."/>
            <person name="Brannstrom I.O."/>
            <person name="Guillou S."/>
            <person name="Cros-Aarteil S."/>
            <person name="Calhoun S."/>
            <person name="Kuo A."/>
            <person name="Mondo S."/>
            <person name="Pangilinan J."/>
            <person name="Riley R."/>
            <person name="Labutti K."/>
            <person name="Andreopoulos B."/>
            <person name="Lipzen A."/>
            <person name="Chen C."/>
            <person name="Yanf M."/>
            <person name="Daum C."/>
            <person name="Ng V."/>
            <person name="Clum A."/>
            <person name="Steindorff A."/>
            <person name="Ohm R."/>
            <person name="Martin F."/>
            <person name="Silar P."/>
            <person name="Natvig D."/>
            <person name="Lalanne C."/>
            <person name="Gautier V."/>
            <person name="Ament-Velasquez S.L."/>
            <person name="Kruys A."/>
            <person name="Hutchinson M.I."/>
            <person name="Powell A.J."/>
            <person name="Barry K."/>
            <person name="Miller A.N."/>
            <person name="Grigoriev I.V."/>
            <person name="Debuchy R."/>
            <person name="Gladieux P."/>
            <person name="Thoren M.H."/>
            <person name="Johannesson H."/>
        </authorList>
    </citation>
    <scope>NUCLEOTIDE SEQUENCE</scope>
    <source>
        <strain evidence="13">SMH4131-1</strain>
    </source>
</reference>
<accession>A0AAE0MD95</accession>
<name>A0AAE0MD95_9PEZI</name>
<feature type="domain" description="Glycoside hydrolase family 5" evidence="11">
    <location>
        <begin position="70"/>
        <end position="344"/>
    </location>
</feature>
<dbReference type="Gene3D" id="2.60.40.10">
    <property type="entry name" value="Immunoglobulins"/>
    <property type="match status" value="1"/>
</dbReference>
<protein>
    <submittedName>
        <fullName evidence="13">Glycoside hydrolase superfamily</fullName>
    </submittedName>
</protein>
<proteinExistence type="inferred from homology"/>
<evidence type="ECO:0000256" key="4">
    <source>
        <dbReference type="ARBA" id="ARBA00023001"/>
    </source>
</evidence>
<dbReference type="Pfam" id="PF00150">
    <property type="entry name" value="Cellulase"/>
    <property type="match status" value="1"/>
</dbReference>
<evidence type="ECO:0000256" key="2">
    <source>
        <dbReference type="ARBA" id="ARBA00022729"/>
    </source>
</evidence>
<evidence type="ECO:0000256" key="7">
    <source>
        <dbReference type="ARBA" id="ARBA00023316"/>
    </source>
</evidence>
<reference evidence="13" key="1">
    <citation type="journal article" date="2023" name="Mol. Phylogenet. Evol.">
        <title>Genome-scale phylogeny and comparative genomics of the fungal order Sordariales.</title>
        <authorList>
            <person name="Hensen N."/>
            <person name="Bonometti L."/>
            <person name="Westerberg I."/>
            <person name="Brannstrom I.O."/>
            <person name="Guillou S."/>
            <person name="Cros-Aarteil S."/>
            <person name="Calhoun S."/>
            <person name="Haridas S."/>
            <person name="Kuo A."/>
            <person name="Mondo S."/>
            <person name="Pangilinan J."/>
            <person name="Riley R."/>
            <person name="LaButti K."/>
            <person name="Andreopoulos B."/>
            <person name="Lipzen A."/>
            <person name="Chen C."/>
            <person name="Yan M."/>
            <person name="Daum C."/>
            <person name="Ng V."/>
            <person name="Clum A."/>
            <person name="Steindorff A."/>
            <person name="Ohm R.A."/>
            <person name="Martin F."/>
            <person name="Silar P."/>
            <person name="Natvig D.O."/>
            <person name="Lalanne C."/>
            <person name="Gautier V."/>
            <person name="Ament-Velasquez S.L."/>
            <person name="Kruys A."/>
            <person name="Hutchinson M.I."/>
            <person name="Powell A.J."/>
            <person name="Barry K."/>
            <person name="Miller A.N."/>
            <person name="Grigoriev I.V."/>
            <person name="Debuchy R."/>
            <person name="Gladieux P."/>
            <person name="Hiltunen Thoren M."/>
            <person name="Johannesson H."/>
        </authorList>
    </citation>
    <scope>NUCLEOTIDE SEQUENCE</scope>
    <source>
        <strain evidence="13">SMH4131-1</strain>
    </source>
</reference>
<dbReference type="InterPro" id="IPR016282">
    <property type="entry name" value="Glyco_hydro_5_endoGlcnase_B"/>
</dbReference>
<dbReference type="Gene3D" id="3.20.20.80">
    <property type="entry name" value="Glycosidases"/>
    <property type="match status" value="1"/>
</dbReference>
<keyword evidence="3 9" id="KW-0378">Hydrolase</keyword>
<feature type="chain" id="PRO_5041993890" evidence="10">
    <location>
        <begin position="19"/>
        <end position="592"/>
    </location>
</feature>
<feature type="signal peptide" evidence="10">
    <location>
        <begin position="1"/>
        <end position="18"/>
    </location>
</feature>
<dbReference type="PIRSF" id="PIRSF001043">
    <property type="entry name" value="Endoglucanase_B"/>
    <property type="match status" value="1"/>
</dbReference>
<dbReference type="InterPro" id="IPR001547">
    <property type="entry name" value="Glyco_hydro_5"/>
</dbReference>
<gene>
    <name evidence="13" type="ORF">B0T19DRAFT_184466</name>
</gene>
<dbReference type="GO" id="GO:0071555">
    <property type="term" value="P:cell wall organization"/>
    <property type="evidence" value="ECO:0007669"/>
    <property type="project" value="UniProtKB-KW"/>
</dbReference>
<keyword evidence="14" id="KW-1185">Reference proteome</keyword>
<dbReference type="InterPro" id="IPR005102">
    <property type="entry name" value="Carbo-bd_X2"/>
</dbReference>
<keyword evidence="7" id="KW-0961">Cell wall biogenesis/degradation</keyword>
<dbReference type="SUPFAM" id="SSF51445">
    <property type="entry name" value="(Trans)glycosidases"/>
    <property type="match status" value="1"/>
</dbReference>
<keyword evidence="6 9" id="KW-0326">Glycosidase</keyword>
<evidence type="ECO:0000259" key="12">
    <source>
        <dbReference type="Pfam" id="PF03442"/>
    </source>
</evidence>
<evidence type="ECO:0000256" key="10">
    <source>
        <dbReference type="SAM" id="SignalP"/>
    </source>
</evidence>
<evidence type="ECO:0000259" key="11">
    <source>
        <dbReference type="Pfam" id="PF00150"/>
    </source>
</evidence>
<comment type="similarity">
    <text evidence="1 9">Belongs to the glycosyl hydrolase 5 (cellulase A) family.</text>
</comment>
<dbReference type="SUPFAM" id="SSF81296">
    <property type="entry name" value="E set domains"/>
    <property type="match status" value="1"/>
</dbReference>
<feature type="domain" description="Carbohydrate binding X2" evidence="12">
    <location>
        <begin position="386"/>
        <end position="473"/>
    </location>
</feature>
<evidence type="ECO:0000313" key="13">
    <source>
        <dbReference type="EMBL" id="KAK3328187.1"/>
    </source>
</evidence>
<evidence type="ECO:0000256" key="9">
    <source>
        <dbReference type="RuleBase" id="RU361153"/>
    </source>
</evidence>
<keyword evidence="4" id="KW-0136">Cellulose degradation</keyword>
<evidence type="ECO:0000256" key="6">
    <source>
        <dbReference type="ARBA" id="ARBA00023295"/>
    </source>
</evidence>
<keyword evidence="8" id="KW-0624">Polysaccharide degradation</keyword>
<dbReference type="PANTHER" id="PTHR31297">
    <property type="entry name" value="GLUCAN ENDO-1,6-BETA-GLUCOSIDASE B"/>
    <property type="match status" value="1"/>
</dbReference>
<dbReference type="PANTHER" id="PTHR31297:SF41">
    <property type="entry name" value="ENDOGLUCANASE, PUTATIVE (AFU_ORTHOLOGUE AFUA_5G01830)-RELATED"/>
    <property type="match status" value="1"/>
</dbReference>
<dbReference type="GO" id="GO:0030245">
    <property type="term" value="P:cellulose catabolic process"/>
    <property type="evidence" value="ECO:0007669"/>
    <property type="project" value="UniProtKB-KW"/>
</dbReference>
<evidence type="ECO:0000256" key="3">
    <source>
        <dbReference type="ARBA" id="ARBA00022801"/>
    </source>
</evidence>
<dbReference type="InterPro" id="IPR014756">
    <property type="entry name" value="Ig_E-set"/>
</dbReference>
<evidence type="ECO:0000256" key="1">
    <source>
        <dbReference type="ARBA" id="ARBA00005641"/>
    </source>
</evidence>
<dbReference type="InterPro" id="IPR017853">
    <property type="entry name" value="GH"/>
</dbReference>
<keyword evidence="5" id="KW-0119">Carbohydrate metabolism</keyword>
<dbReference type="InterPro" id="IPR013783">
    <property type="entry name" value="Ig-like_fold"/>
</dbReference>
<evidence type="ECO:0000313" key="14">
    <source>
        <dbReference type="Proteomes" id="UP001286456"/>
    </source>
</evidence>
<dbReference type="GO" id="GO:0008422">
    <property type="term" value="F:beta-glucosidase activity"/>
    <property type="evidence" value="ECO:0007669"/>
    <property type="project" value="TreeGrafter"/>
</dbReference>
<sequence length="592" mass="63959">MKLNSVVLASAAFAWAEAGPAQDVHKQILAPRKISKCSCPSGGFKPTTAQQWAAASAPGWNAGNTLDAIPTEGSWNNGPLQGSTLDVVKAAGFKSVRIPGKSRVTYTNHFVGGSPDWAINDTWLQRVSDVVDMATSRGLYVITNIHHDSWAWADVSQASSNQTLIEERFYAAWLQIGRKLACKSALVALEPINEPPGNNAEDGAKLMRLNDLFLKALTDSGGFNSQRVVTLSGPGMSGDKVQWFKAPSNITNPWAFQFHYYSPYDFTFGAWGKTIWGSDADKAAVVSDLSAVRGNISADIPIIMGEFDASQLQCEAAARWKWFDHVVRTASSLGIVPIIWDNGVDNLDRVAGQWRDPIAVDITLNAVKGVPNSLADSTTDGSATTQTSSAYIFNKAGHNTTDQNVPFILNGNAFKSLAVGSTPLKEGVDYTISGPVVTFKQSFLSGYLAAEGTPGTKANVTVAFSKGAPSQVELVQWDTPTFGWYSSAAKAVAAGTDLWIPIAWKGLHRVAAVRILENDGTFLVDDWTKWLPDLQKGRSTLNSQWNSDQDRIIITRSAIDAVIASGKNTTFTFEFYPRAVGNGNYVDYTLTV</sequence>
<organism evidence="13 14">
    <name type="scientific">Cercophora scortea</name>
    <dbReference type="NCBI Taxonomy" id="314031"/>
    <lineage>
        <taxon>Eukaryota</taxon>
        <taxon>Fungi</taxon>
        <taxon>Dikarya</taxon>
        <taxon>Ascomycota</taxon>
        <taxon>Pezizomycotina</taxon>
        <taxon>Sordariomycetes</taxon>
        <taxon>Sordariomycetidae</taxon>
        <taxon>Sordariales</taxon>
        <taxon>Lasiosphaeriaceae</taxon>
        <taxon>Cercophora</taxon>
    </lineage>
</organism>
<comment type="caution">
    <text evidence="13">The sequence shown here is derived from an EMBL/GenBank/DDBJ whole genome shotgun (WGS) entry which is preliminary data.</text>
</comment>
<dbReference type="GO" id="GO:0005576">
    <property type="term" value="C:extracellular region"/>
    <property type="evidence" value="ECO:0007669"/>
    <property type="project" value="TreeGrafter"/>
</dbReference>
<dbReference type="InterPro" id="IPR050386">
    <property type="entry name" value="Glycosyl_hydrolase_5"/>
</dbReference>
<evidence type="ECO:0000256" key="5">
    <source>
        <dbReference type="ARBA" id="ARBA00023277"/>
    </source>
</evidence>
<dbReference type="Proteomes" id="UP001286456">
    <property type="component" value="Unassembled WGS sequence"/>
</dbReference>
<keyword evidence="2 10" id="KW-0732">Signal</keyword>
<dbReference type="EMBL" id="JAUEPO010000003">
    <property type="protein sequence ID" value="KAK3328187.1"/>
    <property type="molecule type" value="Genomic_DNA"/>
</dbReference>
<dbReference type="Pfam" id="PF03442">
    <property type="entry name" value="CBM_X2"/>
    <property type="match status" value="1"/>
</dbReference>
<evidence type="ECO:0000256" key="8">
    <source>
        <dbReference type="ARBA" id="ARBA00023326"/>
    </source>
</evidence>
<dbReference type="GO" id="GO:0009986">
    <property type="term" value="C:cell surface"/>
    <property type="evidence" value="ECO:0007669"/>
    <property type="project" value="TreeGrafter"/>
</dbReference>